<reference evidence="3 4" key="1">
    <citation type="submission" date="2019-11" db="EMBL/GenBank/DDBJ databases">
        <title>Whole-genome sequence of the anaerobic purple sulfur bacterium Allochromatium palmeri DSM 15591.</title>
        <authorList>
            <person name="Kyndt J.A."/>
            <person name="Meyer T.E."/>
        </authorList>
    </citation>
    <scope>NUCLEOTIDE SEQUENCE [LARGE SCALE GENOMIC DNA]</scope>
    <source>
        <strain evidence="3 4">DSM 15591</strain>
    </source>
</reference>
<dbReference type="Proteomes" id="UP000434044">
    <property type="component" value="Unassembled WGS sequence"/>
</dbReference>
<evidence type="ECO:0000313" key="4">
    <source>
        <dbReference type="Proteomes" id="UP000434044"/>
    </source>
</evidence>
<dbReference type="Pfam" id="PF10881">
    <property type="entry name" value="DUF2726"/>
    <property type="match status" value="1"/>
</dbReference>
<gene>
    <name evidence="3" type="ORF">GJ668_06265</name>
</gene>
<dbReference type="AlphaFoldDB" id="A0A6N8ECT3"/>
<feature type="region of interest" description="Disordered" evidence="1">
    <location>
        <begin position="163"/>
        <end position="187"/>
    </location>
</feature>
<evidence type="ECO:0000256" key="1">
    <source>
        <dbReference type="SAM" id="MobiDB-lite"/>
    </source>
</evidence>
<protein>
    <submittedName>
        <fullName evidence="3">DUF2726 domain-containing protein</fullName>
    </submittedName>
</protein>
<keyword evidence="4" id="KW-1185">Reference proteome</keyword>
<dbReference type="EMBL" id="WNKT01000009">
    <property type="protein sequence ID" value="MTW20699.1"/>
    <property type="molecule type" value="Genomic_DNA"/>
</dbReference>
<accession>A0A6N8ECT3</accession>
<name>A0A6N8ECT3_9GAMM</name>
<evidence type="ECO:0000259" key="2">
    <source>
        <dbReference type="Pfam" id="PF10881"/>
    </source>
</evidence>
<dbReference type="InterPro" id="IPR024402">
    <property type="entry name" value="DUF2726"/>
</dbReference>
<evidence type="ECO:0000313" key="3">
    <source>
        <dbReference type="EMBL" id="MTW20699.1"/>
    </source>
</evidence>
<comment type="caution">
    <text evidence="3">The sequence shown here is derived from an EMBL/GenBank/DDBJ whole genome shotgun (WGS) entry which is preliminary data.</text>
</comment>
<dbReference type="OrthoDB" id="5782056at2"/>
<dbReference type="RefSeq" id="WP_155449292.1">
    <property type="nucleotide sequence ID" value="NZ_WNKT01000009.1"/>
</dbReference>
<proteinExistence type="predicted"/>
<sequence>MVHFQVLLGLGGLILLAMLIELARTLGWRRPRPYVLPEPLLTVPERALLSVLEHVLGADYRLLVRVRAADVLDLAPRLRRRERERAAERLERYRFDFLICERETLSLRCAVNLAPRRLWRKTPGTDGLDRICKAVDLPLVRLIEQPHYAIAEVEARLREALSGSAQPSESSLRLEPELTKPPVFDDEPRFRIDLDLDDP</sequence>
<organism evidence="3 4">
    <name type="scientific">Allochromatium palmeri</name>
    <dbReference type="NCBI Taxonomy" id="231048"/>
    <lineage>
        <taxon>Bacteria</taxon>
        <taxon>Pseudomonadati</taxon>
        <taxon>Pseudomonadota</taxon>
        <taxon>Gammaproteobacteria</taxon>
        <taxon>Chromatiales</taxon>
        <taxon>Chromatiaceae</taxon>
        <taxon>Allochromatium</taxon>
    </lineage>
</organism>
<feature type="domain" description="DUF2726" evidence="2">
    <location>
        <begin position="38"/>
        <end position="159"/>
    </location>
</feature>